<keyword evidence="3 5" id="KW-0067">ATP-binding</keyword>
<dbReference type="PANTHER" id="PTHR42711">
    <property type="entry name" value="ABC TRANSPORTER ATP-BINDING PROTEIN"/>
    <property type="match status" value="1"/>
</dbReference>
<comment type="caution">
    <text evidence="5">The sequence shown here is derived from an EMBL/GenBank/DDBJ whole genome shotgun (WGS) entry which is preliminary data.</text>
</comment>
<dbReference type="CDD" id="cd03230">
    <property type="entry name" value="ABC_DR_subfamily_A"/>
    <property type="match status" value="1"/>
</dbReference>
<dbReference type="InterPro" id="IPR027417">
    <property type="entry name" value="P-loop_NTPase"/>
</dbReference>
<dbReference type="InterPro" id="IPR050763">
    <property type="entry name" value="ABC_transporter_ATP-binding"/>
</dbReference>
<dbReference type="Proteomes" id="UP000547209">
    <property type="component" value="Unassembled WGS sequence"/>
</dbReference>
<evidence type="ECO:0000313" key="6">
    <source>
        <dbReference type="Proteomes" id="UP000547209"/>
    </source>
</evidence>
<evidence type="ECO:0000256" key="2">
    <source>
        <dbReference type="ARBA" id="ARBA00022741"/>
    </source>
</evidence>
<feature type="domain" description="ABC transporter" evidence="4">
    <location>
        <begin position="1"/>
        <end position="208"/>
    </location>
</feature>
<keyword evidence="2" id="KW-0547">Nucleotide-binding</keyword>
<dbReference type="InterPro" id="IPR003439">
    <property type="entry name" value="ABC_transporter-like_ATP-bd"/>
</dbReference>
<dbReference type="AlphaFoldDB" id="A0A7X0VHJ9"/>
<dbReference type="SUPFAM" id="SSF52540">
    <property type="entry name" value="P-loop containing nucleoside triphosphate hydrolases"/>
    <property type="match status" value="1"/>
</dbReference>
<keyword evidence="6" id="KW-1185">Reference proteome</keyword>
<evidence type="ECO:0000256" key="1">
    <source>
        <dbReference type="ARBA" id="ARBA00022448"/>
    </source>
</evidence>
<name>A0A7X0VHJ9_9BACL</name>
<dbReference type="InterPro" id="IPR017871">
    <property type="entry name" value="ABC_transporter-like_CS"/>
</dbReference>
<dbReference type="Pfam" id="PF00005">
    <property type="entry name" value="ABC_tran"/>
    <property type="match status" value="1"/>
</dbReference>
<keyword evidence="1" id="KW-0813">Transport</keyword>
<accession>A0A7X0VHJ9</accession>
<dbReference type="PANTHER" id="PTHR42711:SF16">
    <property type="entry name" value="ABC TRANSPORTER ATP-BINDING PROTEIN"/>
    <property type="match status" value="1"/>
</dbReference>
<evidence type="ECO:0000313" key="5">
    <source>
        <dbReference type="EMBL" id="MBB6672729.1"/>
    </source>
</evidence>
<proteinExistence type="predicted"/>
<dbReference type="PROSITE" id="PS50893">
    <property type="entry name" value="ABC_TRANSPORTER_2"/>
    <property type="match status" value="1"/>
</dbReference>
<dbReference type="Gene3D" id="3.40.50.300">
    <property type="entry name" value="P-loop containing nucleotide triphosphate hydrolases"/>
    <property type="match status" value="1"/>
</dbReference>
<dbReference type="EMBL" id="JACJVP010000030">
    <property type="protein sequence ID" value="MBB6672729.1"/>
    <property type="molecule type" value="Genomic_DNA"/>
</dbReference>
<reference evidence="5 6" key="1">
    <citation type="submission" date="2020-08" db="EMBL/GenBank/DDBJ databases">
        <title>Cohnella phylogeny.</title>
        <authorList>
            <person name="Dunlap C."/>
        </authorList>
    </citation>
    <scope>NUCLEOTIDE SEQUENCE [LARGE SCALE GENOMIC DNA]</scope>
    <source>
        <strain evidence="5 6">DSM 28246</strain>
    </source>
</reference>
<dbReference type="InterPro" id="IPR003593">
    <property type="entry name" value="AAA+_ATPase"/>
</dbReference>
<gene>
    <name evidence="5" type="ORF">H7C19_18765</name>
</gene>
<evidence type="ECO:0000256" key="3">
    <source>
        <dbReference type="ARBA" id="ARBA00022840"/>
    </source>
</evidence>
<evidence type="ECO:0000259" key="4">
    <source>
        <dbReference type="PROSITE" id="PS50893"/>
    </source>
</evidence>
<protein>
    <submittedName>
        <fullName evidence="5">ABC transporter ATP-binding protein</fullName>
    </submittedName>
</protein>
<dbReference type="SMART" id="SM00382">
    <property type="entry name" value="AAA"/>
    <property type="match status" value="1"/>
</dbReference>
<sequence length="285" mass="32056">MTFGVRQGEIFGIVGPNGAGKTTLIEMIEGLRTPDGGQIEVLGLDVGKHREALKQRYGVLLQSTSIPGRAKVRELLQLFSSFYRKTADVEQLSRSLRLDDKQQTAYKSLSGGWKQRVSLALALINDPEIVFLDEPSMGLDPNARSEMWEMIVRMRNEGRTIVVTTHYMEEAEALCDRIAVIDKGRLVALDTPRKLIARLGGNRRISFRNPGTAAQHRLSSLPYVVQADWLGEEIVLHSSNLDQTLKHLFRLAESENWLVSELRLGDATMNDVFSQLTLQERRQAQ</sequence>
<dbReference type="GO" id="GO:0005524">
    <property type="term" value="F:ATP binding"/>
    <property type="evidence" value="ECO:0007669"/>
    <property type="project" value="UniProtKB-KW"/>
</dbReference>
<dbReference type="PROSITE" id="PS00211">
    <property type="entry name" value="ABC_TRANSPORTER_1"/>
    <property type="match status" value="1"/>
</dbReference>
<dbReference type="GO" id="GO:0016887">
    <property type="term" value="F:ATP hydrolysis activity"/>
    <property type="evidence" value="ECO:0007669"/>
    <property type="project" value="InterPro"/>
</dbReference>
<organism evidence="5 6">
    <name type="scientific">Cohnella nanjingensis</name>
    <dbReference type="NCBI Taxonomy" id="1387779"/>
    <lineage>
        <taxon>Bacteria</taxon>
        <taxon>Bacillati</taxon>
        <taxon>Bacillota</taxon>
        <taxon>Bacilli</taxon>
        <taxon>Bacillales</taxon>
        <taxon>Paenibacillaceae</taxon>
        <taxon>Cohnella</taxon>
    </lineage>
</organism>